<accession>A0A975SLJ7</accession>
<dbReference type="InterPro" id="IPR025841">
    <property type="entry name" value="CP_ATPgrasp_2"/>
</dbReference>
<reference evidence="3" key="1">
    <citation type="submission" date="2020-11" db="EMBL/GenBank/DDBJ databases">
        <title>Azospira inquinata sp. nov.</title>
        <authorList>
            <person name="Moe W.M."/>
            <person name="Mikes M.C."/>
        </authorList>
    </citation>
    <scope>NUCLEOTIDE SEQUENCE</scope>
    <source>
        <strain evidence="3">Azo-3</strain>
    </source>
</reference>
<proteinExistence type="predicted"/>
<protein>
    <submittedName>
        <fullName evidence="3">Circularly permuted type 2 ATP-grasp protein</fullName>
    </submittedName>
</protein>
<keyword evidence="4" id="KW-1185">Reference proteome</keyword>
<dbReference type="AlphaFoldDB" id="A0A975SLJ7"/>
<gene>
    <name evidence="3" type="ORF">Azoinq_11665</name>
</gene>
<dbReference type="RefSeq" id="WP_216128885.1">
    <property type="nucleotide sequence ID" value="NZ_CP064782.1"/>
</dbReference>
<evidence type="ECO:0000313" key="4">
    <source>
        <dbReference type="Proteomes" id="UP000683428"/>
    </source>
</evidence>
<organism evidence="3 4">
    <name type="scientific">Azospira inquinata</name>
    <dbReference type="NCBI Taxonomy" id="2785627"/>
    <lineage>
        <taxon>Bacteria</taxon>
        <taxon>Pseudomonadati</taxon>
        <taxon>Pseudomonadota</taxon>
        <taxon>Betaproteobacteria</taxon>
        <taxon>Rhodocyclales</taxon>
        <taxon>Rhodocyclaceae</taxon>
        <taxon>Azospira</taxon>
    </lineage>
</organism>
<sequence>MARTLLSAYAQSSGRYDELMAPDGQVRPHWETFFNHLDRASPEQMRQRRAFAARRIQENGVTYNVYADPKGADRPWELDLLPLILPAEEWQSLAGAVAQRARLLNAILADIYGPQQLLAEGLIPPALVYGHGGYLWPCRGVAQADNTYLHFYAVDLARSPDGRWWVIADRSQAPSGAGYSLENRLIVSRVFPELFRDLKVEHLASFFRGIQEQLTYQAPCDPGEVPLIVLLTPGPYNETYFEHAYLARYLGFPLVEGQDLTVRGETVFLKTLTGLRRVHAILRRQDDDFCDPLELRGDSALGVPGLLQAVRAGRVLVANALGSGVLESAALLGFLPAISRRLLGEELRMPSIATWWCGEAPALDYTRKHLDKLVIKPTFPGKRIDPIFGADLKGRDREALLAALEAQPQAYVAQELVSLSQAPIWSRTHERRLHSRAVGLRVYAAATPEGYVVMPGGLTRAAGSANARVISMQRGGSSKDTWVLSEGPVSTFSLLKTSIGLRDLVRGGRHLSSRVVENLFWLGRYSERCDALARFLRMVLSRLVEGGGKPGPALASALEVGVGLGLVPPRGEAEEGYASDLSHRLTTAILEEDWGAGLAANLRRLHWSATQVRERLSLDHWHAINRLIQDWQGVLQSRAELAEILAFLDQTLLSLAALAGFTIDNMTRDPGWRFHVLGRRLERLQFLSSAVGRFLDRDGPAPLHRREGLEWLLEQADSSITYRSRYLAQPQLLPVLDLVVLDEDNPHSVAFQVRVASRYLNRLVKELGGDPSSELDELLLRLNGVDLSALDGEEGEPGGVRAACGEMSDHLGALSAMVYELSDRLAMRYFTHVGDVSRQILAA</sequence>
<name>A0A975SLJ7_9RHOO</name>
<evidence type="ECO:0000259" key="2">
    <source>
        <dbReference type="Pfam" id="PF14403"/>
    </source>
</evidence>
<evidence type="ECO:0000313" key="3">
    <source>
        <dbReference type="EMBL" id="QWT48503.1"/>
    </source>
</evidence>
<dbReference type="Pfam" id="PF14403">
    <property type="entry name" value="CP_ATPgrasp_2"/>
    <property type="match status" value="1"/>
</dbReference>
<dbReference type="EMBL" id="CP064782">
    <property type="protein sequence ID" value="QWT48503.1"/>
    <property type="molecule type" value="Genomic_DNA"/>
</dbReference>
<dbReference type="InterPro" id="IPR007296">
    <property type="entry name" value="DUF403"/>
</dbReference>
<dbReference type="PANTHER" id="PTHR34595:SF2">
    <property type="entry name" value="BLR2978 PROTEIN"/>
    <property type="match status" value="1"/>
</dbReference>
<dbReference type="KEGG" id="aiq:Azoinq_11665"/>
<evidence type="ECO:0000259" key="1">
    <source>
        <dbReference type="Pfam" id="PF04168"/>
    </source>
</evidence>
<dbReference type="InterPro" id="IPR051680">
    <property type="entry name" value="ATP-dep_Glu-Cys_Ligase-2"/>
</dbReference>
<feature type="domain" description="DUF403" evidence="1">
    <location>
        <begin position="511"/>
        <end position="830"/>
    </location>
</feature>
<dbReference type="Pfam" id="PF04168">
    <property type="entry name" value="Alpha-E"/>
    <property type="match status" value="1"/>
</dbReference>
<feature type="domain" description="Circularly permuted ATP-grasp type 2" evidence="2">
    <location>
        <begin position="82"/>
        <end position="462"/>
    </location>
</feature>
<dbReference type="PANTHER" id="PTHR34595">
    <property type="entry name" value="BLR5612 PROTEIN"/>
    <property type="match status" value="1"/>
</dbReference>
<dbReference type="Proteomes" id="UP000683428">
    <property type="component" value="Chromosome"/>
</dbReference>